<evidence type="ECO:0000313" key="1">
    <source>
        <dbReference type="EMBL" id="RKX67227.1"/>
    </source>
</evidence>
<gene>
    <name evidence="1" type="ORF">DRP44_02675</name>
</gene>
<accession>A0A660SBN9</accession>
<reference evidence="1 2" key="1">
    <citation type="submission" date="2018-06" db="EMBL/GenBank/DDBJ databases">
        <title>Extensive metabolic versatility and redundancy in microbially diverse, dynamic hydrothermal sediments.</title>
        <authorList>
            <person name="Dombrowski N."/>
            <person name="Teske A."/>
            <person name="Baker B.J."/>
        </authorList>
    </citation>
    <scope>NUCLEOTIDE SEQUENCE [LARGE SCALE GENOMIC DNA]</scope>
    <source>
        <strain evidence="1">B35_G9</strain>
    </source>
</reference>
<dbReference type="AlphaFoldDB" id="A0A660SBN9"/>
<proteinExistence type="predicted"/>
<evidence type="ECO:0000313" key="2">
    <source>
        <dbReference type="Proteomes" id="UP000282321"/>
    </source>
</evidence>
<dbReference type="Proteomes" id="UP000282321">
    <property type="component" value="Unassembled WGS sequence"/>
</dbReference>
<protein>
    <recommendedName>
        <fullName evidence="3">PorV/PorQ family protein</fullName>
    </recommendedName>
</protein>
<dbReference type="Gene3D" id="2.40.160.60">
    <property type="entry name" value="Outer membrane protein transport protein (OMPP1/FadL/TodX)"/>
    <property type="match status" value="1"/>
</dbReference>
<evidence type="ECO:0008006" key="3">
    <source>
        <dbReference type="Google" id="ProtNLM"/>
    </source>
</evidence>
<name>A0A660SBN9_UNCT6</name>
<comment type="caution">
    <text evidence="1">The sequence shown here is derived from an EMBL/GenBank/DDBJ whole genome shotgun (WGS) entry which is preliminary data.</text>
</comment>
<dbReference type="EMBL" id="QNBC01000023">
    <property type="protein sequence ID" value="RKX67227.1"/>
    <property type="molecule type" value="Genomic_DNA"/>
</dbReference>
<sequence>MKRIIYLILLIIPLTTYGAFEGFYIGVRGDGMSKATVAINGDITSSLINPASFRMNCNRSINLGYNKLFMMYNHLFMSYGQKTSFGNIGLLYIERDITGDFTDSLNNVLSSGVLESEKGIVFTHNFPLNNYIQAGYNFKLYNLSMQKYGNATAISLDAGIVGNLFSTFKIGAAVHNVNRPIFGKVIAYYVPSNLIVGVSYEPYKGLLTTLQFEKEEGYDTRTEVGIEYKIIDPLLTVRCGVANNPMDFSAGLTINVGNFNIEYAYSSQREINDSHEVGISVNF</sequence>
<organism evidence="1 2">
    <name type="scientific">candidate division TA06 bacterium</name>
    <dbReference type="NCBI Taxonomy" id="2250710"/>
    <lineage>
        <taxon>Bacteria</taxon>
        <taxon>Bacteria division TA06</taxon>
    </lineage>
</organism>